<accession>A0A6B9FKM1</accession>
<name>A0A6B9FKM1_9HYPH</name>
<dbReference type="PANTHER" id="PTHR38588:SF1">
    <property type="entry name" value="BLL0334 PROTEIN"/>
    <property type="match status" value="1"/>
</dbReference>
<proteinExistence type="predicted"/>
<dbReference type="RefSeq" id="WP_010682977.1">
    <property type="nucleotide sequence ID" value="NZ_CP043538.1"/>
</dbReference>
<evidence type="ECO:0000313" key="1">
    <source>
        <dbReference type="EMBL" id="QGY02489.1"/>
    </source>
</evidence>
<sequence>MDIAGEYRIPAAREAVWAALNDPDVLARCIPGCRELVQVSPEEMKAKVALKIGPVSAAFMGTVRLEDVRPPEGYSLIGQGNGGMAGFAKGRAAVTLAAEGGETVLAYTAKAEVGGKIATLGGRLMQATSRKLADEFFSKFAAEFGASGDSAGSMPAPA</sequence>
<dbReference type="Pfam" id="PF06240">
    <property type="entry name" value="COXG"/>
    <property type="match status" value="1"/>
</dbReference>
<reference evidence="1 2" key="1">
    <citation type="journal article" date="2012" name="Genet. Mol. Biol.">
        <title>Analysis of 16S rRNA and mxaF genes revealing insights into Methylobacterium niche-specific plant association.</title>
        <authorList>
            <person name="Dourado M.N."/>
            <person name="Andreote F.D."/>
            <person name="Dini-Andreote F."/>
            <person name="Conti R."/>
            <person name="Araujo J.M."/>
            <person name="Araujo W.L."/>
        </authorList>
    </citation>
    <scope>NUCLEOTIDE SEQUENCE [LARGE SCALE GENOMIC DNA]</scope>
    <source>
        <strain evidence="1 2">SR1.6/6</strain>
    </source>
</reference>
<evidence type="ECO:0000313" key="2">
    <source>
        <dbReference type="Proteomes" id="UP000012488"/>
    </source>
</evidence>
<dbReference type="PANTHER" id="PTHR38588">
    <property type="entry name" value="BLL0334 PROTEIN"/>
    <property type="match status" value="1"/>
</dbReference>
<gene>
    <name evidence="1" type="ORF">MMSR116_11850</name>
</gene>
<dbReference type="AlphaFoldDB" id="A0A6B9FKM1"/>
<protein>
    <submittedName>
        <fullName evidence="1">Carbon monoxide dehydrogenase subunit G</fullName>
    </submittedName>
</protein>
<dbReference type="EMBL" id="CP043538">
    <property type="protein sequence ID" value="QGY02489.1"/>
    <property type="molecule type" value="Genomic_DNA"/>
</dbReference>
<dbReference type="InterPro" id="IPR010419">
    <property type="entry name" value="CO_DH_gsu"/>
</dbReference>
<dbReference type="SUPFAM" id="SSF55961">
    <property type="entry name" value="Bet v1-like"/>
    <property type="match status" value="1"/>
</dbReference>
<dbReference type="InterPro" id="IPR023393">
    <property type="entry name" value="START-like_dom_sf"/>
</dbReference>
<dbReference type="Proteomes" id="UP000012488">
    <property type="component" value="Chromosome"/>
</dbReference>
<dbReference type="KEGG" id="mmes:MMSR116_11850"/>
<dbReference type="OrthoDB" id="9787428at2"/>
<dbReference type="Gene3D" id="3.30.530.20">
    <property type="match status" value="1"/>
</dbReference>
<reference evidence="1 2" key="2">
    <citation type="journal article" date="2013" name="Genome Announc.">
        <title>Draft Genome Sequence of Methylobacterium mesophilicum Strain SR1.6/6, Isolated from Citrus sinensis.</title>
        <authorList>
            <person name="Marinho Almeida D."/>
            <person name="Dini-Andreote F."/>
            <person name="Camargo Neves A.A."/>
            <person name="Juca Ramos R.T."/>
            <person name="Andreote F.D."/>
            <person name="Carneiro A.R."/>
            <person name="Oliveira de Souza Lima A."/>
            <person name="Caracciolo Gomes de Sa P.H."/>
            <person name="Ribeiro Barbosa M.S."/>
            <person name="Araujo W.L."/>
            <person name="Silva A."/>
        </authorList>
    </citation>
    <scope>NUCLEOTIDE SEQUENCE [LARGE SCALE GENOMIC DNA]</scope>
    <source>
        <strain evidence="1 2">SR1.6/6</strain>
    </source>
</reference>
<organism evidence="1 2">
    <name type="scientific">Methylobacterium mesophilicum SR1.6/6</name>
    <dbReference type="NCBI Taxonomy" id="908290"/>
    <lineage>
        <taxon>Bacteria</taxon>
        <taxon>Pseudomonadati</taxon>
        <taxon>Pseudomonadota</taxon>
        <taxon>Alphaproteobacteria</taxon>
        <taxon>Hyphomicrobiales</taxon>
        <taxon>Methylobacteriaceae</taxon>
        <taxon>Methylobacterium</taxon>
    </lineage>
</organism>
<dbReference type="CDD" id="cd05018">
    <property type="entry name" value="CoxG"/>
    <property type="match status" value="1"/>
</dbReference>